<feature type="domain" description="Protein kinase" evidence="2">
    <location>
        <begin position="20"/>
        <end position="74"/>
    </location>
</feature>
<feature type="binding site" evidence="1">
    <location>
        <position position="47"/>
    </location>
    <ligand>
        <name>ATP</name>
        <dbReference type="ChEBI" id="CHEBI:30616"/>
    </ligand>
</feature>
<evidence type="ECO:0000259" key="2">
    <source>
        <dbReference type="PROSITE" id="PS50011"/>
    </source>
</evidence>
<proteinExistence type="predicted"/>
<dbReference type="GO" id="GO:0005524">
    <property type="term" value="F:ATP binding"/>
    <property type="evidence" value="ECO:0007669"/>
    <property type="project" value="UniProtKB-UniRule"/>
</dbReference>
<dbReference type="InterPro" id="IPR017441">
    <property type="entry name" value="Protein_kinase_ATP_BS"/>
</dbReference>
<dbReference type="InterPro" id="IPR011009">
    <property type="entry name" value="Kinase-like_dom_sf"/>
</dbReference>
<dbReference type="Gene3D" id="3.30.200.20">
    <property type="entry name" value="Phosphorylase Kinase, domain 1"/>
    <property type="match status" value="1"/>
</dbReference>
<dbReference type="PROSITE" id="PS00107">
    <property type="entry name" value="PROTEIN_KINASE_ATP"/>
    <property type="match status" value="1"/>
</dbReference>
<dbReference type="InterPro" id="IPR000719">
    <property type="entry name" value="Prot_kinase_dom"/>
</dbReference>
<dbReference type="AlphaFoldDB" id="A0A397WAJ9"/>
<keyword evidence="1" id="KW-0547">Nucleotide-binding</keyword>
<reference evidence="3 4" key="1">
    <citation type="submission" date="2018-06" db="EMBL/GenBank/DDBJ databases">
        <title>Comparative genomics reveals the genomic features of Rhizophagus irregularis, R. cerebriforme, R. diaphanum and Gigaspora rosea, and their symbiotic lifestyle signature.</title>
        <authorList>
            <person name="Morin E."/>
            <person name="San Clemente H."/>
            <person name="Chen E.C.H."/>
            <person name="De La Providencia I."/>
            <person name="Hainaut M."/>
            <person name="Kuo A."/>
            <person name="Kohler A."/>
            <person name="Murat C."/>
            <person name="Tang N."/>
            <person name="Roy S."/>
            <person name="Loubradou J."/>
            <person name="Henrissat B."/>
            <person name="Grigoriev I.V."/>
            <person name="Corradi N."/>
            <person name="Roux C."/>
            <person name="Martin F.M."/>
        </authorList>
    </citation>
    <scope>NUCLEOTIDE SEQUENCE [LARGE SCALE GENOMIC DNA]</scope>
    <source>
        <strain evidence="3 4">DAOM 194757</strain>
    </source>
</reference>
<comment type="caution">
    <text evidence="3">The sequence shown here is derived from an EMBL/GenBank/DDBJ whole genome shotgun (WGS) entry which is preliminary data.</text>
</comment>
<dbReference type="SUPFAM" id="SSF56112">
    <property type="entry name" value="Protein kinase-like (PK-like)"/>
    <property type="match status" value="1"/>
</dbReference>
<evidence type="ECO:0000313" key="4">
    <source>
        <dbReference type="Proteomes" id="UP000266673"/>
    </source>
</evidence>
<keyword evidence="1" id="KW-0067">ATP-binding</keyword>
<keyword evidence="4" id="KW-1185">Reference proteome</keyword>
<dbReference type="Proteomes" id="UP000266673">
    <property type="component" value="Unassembled WGS sequence"/>
</dbReference>
<name>A0A397WAJ9_9GLOM</name>
<evidence type="ECO:0000256" key="1">
    <source>
        <dbReference type="PROSITE-ProRule" id="PRU10141"/>
    </source>
</evidence>
<gene>
    <name evidence="3" type="ORF">C2G38_2058673</name>
</gene>
<dbReference type="GO" id="GO:0004672">
    <property type="term" value="F:protein kinase activity"/>
    <property type="evidence" value="ECO:0007669"/>
    <property type="project" value="InterPro"/>
</dbReference>
<dbReference type="OrthoDB" id="8693905at2759"/>
<protein>
    <recommendedName>
        <fullName evidence="2">Protein kinase domain-containing protein</fullName>
    </recommendedName>
</protein>
<dbReference type="EMBL" id="QKWP01000058">
    <property type="protein sequence ID" value="RIB28696.1"/>
    <property type="molecule type" value="Genomic_DNA"/>
</dbReference>
<sequence length="74" mass="8568">MSEQQPKGETQEKYFDYSEFNILEQIGEGAYGKIFKAILNNQVVALKLLKPGLDENHITKEVHNQRNVIKLLKH</sequence>
<evidence type="ECO:0000313" key="3">
    <source>
        <dbReference type="EMBL" id="RIB28696.1"/>
    </source>
</evidence>
<organism evidence="3 4">
    <name type="scientific">Gigaspora rosea</name>
    <dbReference type="NCBI Taxonomy" id="44941"/>
    <lineage>
        <taxon>Eukaryota</taxon>
        <taxon>Fungi</taxon>
        <taxon>Fungi incertae sedis</taxon>
        <taxon>Mucoromycota</taxon>
        <taxon>Glomeromycotina</taxon>
        <taxon>Glomeromycetes</taxon>
        <taxon>Diversisporales</taxon>
        <taxon>Gigasporaceae</taxon>
        <taxon>Gigaspora</taxon>
    </lineage>
</organism>
<accession>A0A397WAJ9</accession>
<dbReference type="PROSITE" id="PS50011">
    <property type="entry name" value="PROTEIN_KINASE_DOM"/>
    <property type="match status" value="1"/>
</dbReference>